<dbReference type="InterPro" id="IPR025751">
    <property type="entry name" value="RsbRD_N_dom"/>
</dbReference>
<feature type="domain" description="PucR C-terminal helix-turn-helix" evidence="1">
    <location>
        <begin position="332"/>
        <end position="387"/>
    </location>
</feature>
<name>A0A6G9XWS1_NOCBR</name>
<feature type="domain" description="RsbT co-antagonist protein RsbRD N-terminal" evidence="2">
    <location>
        <begin position="21"/>
        <end position="147"/>
    </location>
</feature>
<dbReference type="Pfam" id="PF13556">
    <property type="entry name" value="HTH_30"/>
    <property type="match status" value="1"/>
</dbReference>
<accession>A0A6G9XWS1</accession>
<dbReference type="Proteomes" id="UP000501705">
    <property type="component" value="Chromosome"/>
</dbReference>
<dbReference type="EMBL" id="CP046171">
    <property type="protein sequence ID" value="QIS05365.1"/>
    <property type="molecule type" value="Genomic_DNA"/>
</dbReference>
<dbReference type="Gene3D" id="1.10.10.2840">
    <property type="entry name" value="PucR C-terminal helix-turn-helix domain"/>
    <property type="match status" value="1"/>
</dbReference>
<protein>
    <submittedName>
        <fullName evidence="3">Uncharacterized protein</fullName>
    </submittedName>
</protein>
<dbReference type="PANTHER" id="PTHR33744">
    <property type="entry name" value="CARBOHYDRATE DIACID REGULATOR"/>
    <property type="match status" value="1"/>
</dbReference>
<dbReference type="InterPro" id="IPR051448">
    <property type="entry name" value="CdaR-like_regulators"/>
</dbReference>
<proteinExistence type="predicted"/>
<evidence type="ECO:0000313" key="4">
    <source>
        <dbReference type="Proteomes" id="UP000501705"/>
    </source>
</evidence>
<reference evidence="3 4" key="1">
    <citation type="journal article" date="2019" name="ACS Chem. Biol.">
        <title>Identification and Mobilization of a Cryptic Antibiotic Biosynthesis Gene Locus from a Human-Pathogenic Nocardia Isolate.</title>
        <authorList>
            <person name="Herisse M."/>
            <person name="Ishida K."/>
            <person name="Porter J.L."/>
            <person name="Howden B."/>
            <person name="Hertweck C."/>
            <person name="Stinear T.P."/>
            <person name="Pidot S.J."/>
        </authorList>
    </citation>
    <scope>NUCLEOTIDE SEQUENCE [LARGE SCALE GENOMIC DNA]</scope>
    <source>
        <strain evidence="3 4">AUSMDU00024985</strain>
    </source>
</reference>
<dbReference type="Pfam" id="PF14361">
    <property type="entry name" value="RsbRD_N"/>
    <property type="match status" value="1"/>
</dbReference>
<dbReference type="InterPro" id="IPR025736">
    <property type="entry name" value="PucR_C-HTH_dom"/>
</dbReference>
<dbReference type="InterPro" id="IPR042070">
    <property type="entry name" value="PucR_C-HTH_sf"/>
</dbReference>
<dbReference type="AlphaFoldDB" id="A0A6G9XWS1"/>
<organism evidence="3 4">
    <name type="scientific">Nocardia brasiliensis</name>
    <dbReference type="NCBI Taxonomy" id="37326"/>
    <lineage>
        <taxon>Bacteria</taxon>
        <taxon>Bacillati</taxon>
        <taxon>Actinomycetota</taxon>
        <taxon>Actinomycetes</taxon>
        <taxon>Mycobacteriales</taxon>
        <taxon>Nocardiaceae</taxon>
        <taxon>Nocardia</taxon>
    </lineage>
</organism>
<sequence length="399" mass="43359">MPVPDGAHERATDAVLDRLHALTAGLLSEFSAGTTPYDQLSPSLMDADFRPGAELNVDLFFEFARTGVEPAEAATQPLVDRAVGLVRQGMGLTEAMTNYRLSVSFLWTQLTRAWWAEQQSPLPEELPYLLNDYLGLVTTRIAAAVVEDIRQPRWDVIELHREIADALLDGRDPVEWATGQDITIAASFLIAVVRLGDPNPGSVTLLRNIFHAMPGAFLRRDGGGWTALIPYDTAAEEDAVAALAVQLTEISAATPAGQPQLWIGVAAAATHAAIPAAYAEAQAVAEVARGTRWPELICRRRAMMFEYLVATATPARTALAGLLEPLADQPVLRETLGLFIDRDFNQNAVAREMFVHRNTVTYRLNRVAELTGLDPQRPSGIATLMAARIAESLIAPPHS</sequence>
<evidence type="ECO:0000259" key="2">
    <source>
        <dbReference type="Pfam" id="PF14361"/>
    </source>
</evidence>
<evidence type="ECO:0000313" key="3">
    <source>
        <dbReference type="EMBL" id="QIS05365.1"/>
    </source>
</evidence>
<dbReference type="PANTHER" id="PTHR33744:SF7">
    <property type="entry name" value="PUCR FAMILY TRANSCRIPTIONAL REGULATOR"/>
    <property type="match status" value="1"/>
</dbReference>
<gene>
    <name evidence="3" type="ORF">F5X71_26360</name>
</gene>
<evidence type="ECO:0000259" key="1">
    <source>
        <dbReference type="Pfam" id="PF13556"/>
    </source>
</evidence>